<keyword evidence="3" id="KW-1185">Reference proteome</keyword>
<evidence type="ECO:0000313" key="3">
    <source>
        <dbReference type="Proteomes" id="UP000063699"/>
    </source>
</evidence>
<dbReference type="EMBL" id="CP012752">
    <property type="protein sequence ID" value="ALG11917.1"/>
    <property type="molecule type" value="Genomic_DNA"/>
</dbReference>
<dbReference type="AlphaFoldDB" id="A0A0N9IB85"/>
<organism evidence="2 3">
    <name type="scientific">Kibdelosporangium phytohabitans</name>
    <dbReference type="NCBI Taxonomy" id="860235"/>
    <lineage>
        <taxon>Bacteria</taxon>
        <taxon>Bacillati</taxon>
        <taxon>Actinomycetota</taxon>
        <taxon>Actinomycetes</taxon>
        <taxon>Pseudonocardiales</taxon>
        <taxon>Pseudonocardiaceae</taxon>
        <taxon>Kibdelosporangium</taxon>
    </lineage>
</organism>
<feature type="domain" description="DUF1989" evidence="1">
    <location>
        <begin position="8"/>
        <end position="171"/>
    </location>
</feature>
<dbReference type="Proteomes" id="UP000063699">
    <property type="component" value="Chromosome"/>
</dbReference>
<accession>A0A0N9IB85</accession>
<protein>
    <recommendedName>
        <fullName evidence="1">DUF1989 domain-containing protein</fullName>
    </recommendedName>
</protein>
<evidence type="ECO:0000313" key="2">
    <source>
        <dbReference type="EMBL" id="ALG11917.1"/>
    </source>
</evidence>
<name>A0A0N9IB85_9PSEU</name>
<dbReference type="RefSeq" id="WP_054293813.1">
    <property type="nucleotide sequence ID" value="NZ_CP012752.1"/>
</dbReference>
<dbReference type="STRING" id="860235.AOZ06_38145"/>
<dbReference type="Pfam" id="PF09347">
    <property type="entry name" value="DUF1989"/>
    <property type="match status" value="1"/>
</dbReference>
<proteinExistence type="predicted"/>
<dbReference type="InterPro" id="IPR018959">
    <property type="entry name" value="DUF1989"/>
</dbReference>
<dbReference type="KEGG" id="kphy:AOZ06_38145"/>
<evidence type="ECO:0000259" key="1">
    <source>
        <dbReference type="Pfam" id="PF09347"/>
    </source>
</evidence>
<dbReference type="PANTHER" id="PTHR31527">
    <property type="entry name" value="RE64534P"/>
    <property type="match status" value="1"/>
</dbReference>
<dbReference type="OrthoDB" id="9772660at2"/>
<sequence length="201" mass="21775">MVTTRSVTVPPRSGRAVRAAAGDLLQIIDLEGHQVGDLWLIDAKDHGRWLSTGHTRDRGERMFPAVGQPFRDRFGDPIAELAADDSPGKHDMLFPPCDRWLYESVGLHEHPNCYDNFVAAAATAGLDLPVVPDPVNVFQNSAPEPDGTLIVGTAASMPGDSITFKLLRDVIVVLTACSVDYWPTNDMNCTALRLRVGSLAG</sequence>
<gene>
    <name evidence="2" type="ORF">AOZ06_38145</name>
</gene>
<reference evidence="2 3" key="1">
    <citation type="submission" date="2015-07" db="EMBL/GenBank/DDBJ databases">
        <title>Genome sequencing of Kibdelosporangium phytohabitans.</title>
        <authorList>
            <person name="Qin S."/>
            <person name="Xing K."/>
        </authorList>
    </citation>
    <scope>NUCLEOTIDE SEQUENCE [LARGE SCALE GENOMIC DNA]</scope>
    <source>
        <strain evidence="2 3">KLBMP1111</strain>
    </source>
</reference>
<dbReference type="PANTHER" id="PTHR31527:SF0">
    <property type="entry name" value="RE64534P"/>
    <property type="match status" value="1"/>
</dbReference>